<proteinExistence type="predicted"/>
<dbReference type="Proteomes" id="UP000677803">
    <property type="component" value="Unassembled WGS sequence"/>
</dbReference>
<reference evidence="3" key="1">
    <citation type="submission" date="2021-05" db="EMBL/GenBank/DDBJ databases">
        <authorList>
            <person name="Tigano A."/>
        </authorList>
    </citation>
    <scope>NUCLEOTIDE SEQUENCE</scope>
</reference>
<sequence length="199" mass="20644">MHQSGLSSPEGGAAYGLSSGRHGFSSYSDGFMGPAAPGLSLPLYAEKKLSDVGCGVCLQVMSILANPGSVSSQPQHDFSMSPLQTTMDSSPSNSISTSCSQRPAEASIKPVDSLPSSQPYCPPTYSASSYGVDPAVAAAGYQYSQYGQIPPSDRCLCPPLPAAVDYLAKNVSLSGQRRMKLADHSAVLGLLQVETGQAY</sequence>
<dbReference type="AlphaFoldDB" id="A0A8S4BYX0"/>
<comment type="caution">
    <text evidence="3">The sequence shown here is derived from an EMBL/GenBank/DDBJ whole genome shotgun (WGS) entry which is preliminary data.</text>
</comment>
<dbReference type="EMBL" id="CAJRST010040400">
    <property type="protein sequence ID" value="CAG6019693.1"/>
    <property type="molecule type" value="Genomic_DNA"/>
</dbReference>
<organism evidence="3 4">
    <name type="scientific">Menidia menidia</name>
    <name type="common">Atlantic silverside</name>
    <dbReference type="NCBI Taxonomy" id="238744"/>
    <lineage>
        <taxon>Eukaryota</taxon>
        <taxon>Metazoa</taxon>
        <taxon>Chordata</taxon>
        <taxon>Craniata</taxon>
        <taxon>Vertebrata</taxon>
        <taxon>Euteleostomi</taxon>
        <taxon>Actinopterygii</taxon>
        <taxon>Neopterygii</taxon>
        <taxon>Teleostei</taxon>
        <taxon>Neoteleostei</taxon>
        <taxon>Acanthomorphata</taxon>
        <taxon>Ovalentaria</taxon>
        <taxon>Atherinomorphae</taxon>
        <taxon>Atheriniformes</taxon>
        <taxon>Atherinopsidae</taxon>
        <taxon>Menidiinae</taxon>
        <taxon>Menidia</taxon>
    </lineage>
</organism>
<dbReference type="Pfam" id="PF12360">
    <property type="entry name" value="Pax7"/>
    <property type="match status" value="1"/>
</dbReference>
<evidence type="ECO:0000259" key="2">
    <source>
        <dbReference type="Pfam" id="PF12360"/>
    </source>
</evidence>
<feature type="region of interest" description="Disordered" evidence="1">
    <location>
        <begin position="82"/>
        <end position="116"/>
    </location>
</feature>
<keyword evidence="4" id="KW-1185">Reference proteome</keyword>
<evidence type="ECO:0000256" key="1">
    <source>
        <dbReference type="SAM" id="MobiDB-lite"/>
    </source>
</evidence>
<dbReference type="InterPro" id="IPR022106">
    <property type="entry name" value="Pax7_C"/>
</dbReference>
<evidence type="ECO:0000313" key="4">
    <source>
        <dbReference type="Proteomes" id="UP000677803"/>
    </source>
</evidence>
<gene>
    <name evidence="3" type="ORF">MMEN_LOCUS21124</name>
</gene>
<protein>
    <submittedName>
        <fullName evidence="3">(Atlantic silverside) hypothetical protein</fullName>
    </submittedName>
</protein>
<evidence type="ECO:0000313" key="3">
    <source>
        <dbReference type="EMBL" id="CAG6019693.1"/>
    </source>
</evidence>
<accession>A0A8S4BYX0</accession>
<name>A0A8S4BYX0_9TELE</name>
<feature type="domain" description="Paired box protein 7 C-terminal" evidence="2">
    <location>
        <begin position="8"/>
        <end position="38"/>
    </location>
</feature>
<feature type="compositionally biased region" description="Low complexity" evidence="1">
    <location>
        <begin position="89"/>
        <end position="100"/>
    </location>
</feature>
<dbReference type="OrthoDB" id="8834242at2759"/>